<name>A0A963YWU7_9PROT</name>
<dbReference type="InterPro" id="IPR010065">
    <property type="entry name" value="AA_ABC_transptr_permease_3TM"/>
</dbReference>
<dbReference type="CDD" id="cd06261">
    <property type="entry name" value="TM_PBP2"/>
    <property type="match status" value="1"/>
</dbReference>
<gene>
    <name evidence="14" type="ORF">ASILVAE211_24290</name>
</gene>
<protein>
    <recommendedName>
        <fullName evidence="11">Glutamate/aspartate import permease protein GltK</fullName>
    </recommendedName>
</protein>
<dbReference type="GO" id="GO:0043190">
    <property type="term" value="C:ATP-binding cassette (ABC) transporter complex"/>
    <property type="evidence" value="ECO:0007669"/>
    <property type="project" value="InterPro"/>
</dbReference>
<dbReference type="SUPFAM" id="SSF161098">
    <property type="entry name" value="MetI-like"/>
    <property type="match status" value="1"/>
</dbReference>
<evidence type="ECO:0000256" key="3">
    <source>
        <dbReference type="ARBA" id="ARBA00022448"/>
    </source>
</evidence>
<dbReference type="Pfam" id="PF00528">
    <property type="entry name" value="BPD_transp_1"/>
    <property type="match status" value="1"/>
</dbReference>
<keyword evidence="8 12" id="KW-0472">Membrane</keyword>
<comment type="subcellular location">
    <subcellularLocation>
        <location evidence="1">Cell inner membrane</location>
        <topology evidence="1">Multi-pass membrane protein</topology>
    </subcellularLocation>
    <subcellularLocation>
        <location evidence="12">Cell membrane</location>
        <topology evidence="12">Multi-pass membrane protein</topology>
    </subcellularLocation>
</comment>
<dbReference type="InterPro" id="IPR035906">
    <property type="entry name" value="MetI-like_sf"/>
</dbReference>
<sequence length="251" mass="27501">MLALAWSVATNQRFRWDVVASYLFSPDILHGLMLTLEITVCAMAIGVIGGLLLALMRLSSNRFLRLVSSAYIWFFRGTPVLVQLLFWFNIQALYPHIGLPFGPQLNLNAIITPVIAAIIGLGFNEAAYMAEITRAGISAIDHGQGEAAKALGMTRAESLRHIVLPQAMRVIIPPTANETIGLLKTSSIASVIAVTELLYSAQLIYAVNYLTIPLLVVASIWYLAITTVLSTGQHYLERHFSKGAVHAIRRT</sequence>
<evidence type="ECO:0000256" key="5">
    <source>
        <dbReference type="ARBA" id="ARBA00022692"/>
    </source>
</evidence>
<reference evidence="14" key="2">
    <citation type="submission" date="2021-01" db="EMBL/GenBank/DDBJ databases">
        <authorList>
            <person name="Mieszkin S."/>
            <person name="Pouder E."/>
            <person name="Alain K."/>
        </authorList>
    </citation>
    <scope>NUCLEOTIDE SEQUENCE</scope>
    <source>
        <strain evidence="14">HW T2.11</strain>
    </source>
</reference>
<dbReference type="PROSITE" id="PS50928">
    <property type="entry name" value="ABC_TM1"/>
    <property type="match status" value="1"/>
</dbReference>
<dbReference type="PANTHER" id="PTHR30614">
    <property type="entry name" value="MEMBRANE COMPONENT OF AMINO ACID ABC TRANSPORTER"/>
    <property type="match status" value="1"/>
</dbReference>
<evidence type="ECO:0000259" key="13">
    <source>
        <dbReference type="PROSITE" id="PS50928"/>
    </source>
</evidence>
<evidence type="ECO:0000256" key="6">
    <source>
        <dbReference type="ARBA" id="ARBA00022970"/>
    </source>
</evidence>
<comment type="caution">
    <text evidence="14">The sequence shown here is derived from an EMBL/GenBank/DDBJ whole genome shotgun (WGS) entry which is preliminary data.</text>
</comment>
<accession>A0A963YWU7</accession>
<dbReference type="PANTHER" id="PTHR30614:SF0">
    <property type="entry name" value="L-CYSTINE TRANSPORT SYSTEM PERMEASE PROTEIN TCYL"/>
    <property type="match status" value="1"/>
</dbReference>
<dbReference type="FunFam" id="1.10.3720.10:FF:000006">
    <property type="entry name" value="Glutamate/aspartate ABC transporter, permease protein GltK"/>
    <property type="match status" value="1"/>
</dbReference>
<evidence type="ECO:0000256" key="8">
    <source>
        <dbReference type="ARBA" id="ARBA00023136"/>
    </source>
</evidence>
<evidence type="ECO:0000256" key="4">
    <source>
        <dbReference type="ARBA" id="ARBA00022475"/>
    </source>
</evidence>
<organism evidence="14 15">
    <name type="scientific">Acidisoma silvae</name>
    <dbReference type="NCBI Taxonomy" id="2802396"/>
    <lineage>
        <taxon>Bacteria</taxon>
        <taxon>Pseudomonadati</taxon>
        <taxon>Pseudomonadota</taxon>
        <taxon>Alphaproteobacteria</taxon>
        <taxon>Acetobacterales</taxon>
        <taxon>Acidocellaceae</taxon>
        <taxon>Acidisoma</taxon>
    </lineage>
</organism>
<feature type="domain" description="ABC transmembrane type-1" evidence="13">
    <location>
        <begin position="32"/>
        <end position="233"/>
    </location>
</feature>
<feature type="transmembrane region" description="Helical" evidence="12">
    <location>
        <begin position="31"/>
        <end position="58"/>
    </location>
</feature>
<dbReference type="Proteomes" id="UP000708298">
    <property type="component" value="Unassembled WGS sequence"/>
</dbReference>
<evidence type="ECO:0000313" key="15">
    <source>
        <dbReference type="Proteomes" id="UP000708298"/>
    </source>
</evidence>
<dbReference type="GO" id="GO:0006865">
    <property type="term" value="P:amino acid transport"/>
    <property type="evidence" value="ECO:0007669"/>
    <property type="project" value="UniProtKB-KW"/>
</dbReference>
<keyword evidence="6" id="KW-0029">Amino-acid transport</keyword>
<evidence type="ECO:0000256" key="1">
    <source>
        <dbReference type="ARBA" id="ARBA00004429"/>
    </source>
</evidence>
<evidence type="ECO:0000256" key="2">
    <source>
        <dbReference type="ARBA" id="ARBA00010072"/>
    </source>
</evidence>
<dbReference type="NCBIfam" id="TIGR01726">
    <property type="entry name" value="HEQRo_perm_3TM"/>
    <property type="match status" value="1"/>
</dbReference>
<keyword evidence="15" id="KW-1185">Reference proteome</keyword>
<comment type="similarity">
    <text evidence="2">Belongs to the binding-protein-dependent transport system permease family. HisMQ subfamily.</text>
</comment>
<dbReference type="InterPro" id="IPR043429">
    <property type="entry name" value="ArtM/GltK/GlnP/TcyL/YhdX-like"/>
</dbReference>
<keyword evidence="5 12" id="KW-0812">Transmembrane</keyword>
<feature type="transmembrane region" description="Helical" evidence="12">
    <location>
        <begin position="212"/>
        <end position="232"/>
    </location>
</feature>
<keyword evidence="4" id="KW-1003">Cell membrane</keyword>
<evidence type="ECO:0000256" key="12">
    <source>
        <dbReference type="RuleBase" id="RU363032"/>
    </source>
</evidence>
<keyword evidence="3 12" id="KW-0813">Transport</keyword>
<evidence type="ECO:0000256" key="7">
    <source>
        <dbReference type="ARBA" id="ARBA00022989"/>
    </source>
</evidence>
<comment type="function">
    <text evidence="9">Part of the ABC transporter complex GltIJKL involved in glutamate and aspartate uptake. Probably responsible for the translocation of the substrate across the membrane.</text>
</comment>
<dbReference type="GO" id="GO:0022857">
    <property type="term" value="F:transmembrane transporter activity"/>
    <property type="evidence" value="ECO:0007669"/>
    <property type="project" value="InterPro"/>
</dbReference>
<keyword evidence="7 12" id="KW-1133">Transmembrane helix</keyword>
<dbReference type="EMBL" id="JAESVB010000029">
    <property type="protein sequence ID" value="MCB8878319.1"/>
    <property type="molecule type" value="Genomic_DNA"/>
</dbReference>
<comment type="subunit">
    <text evidence="10">The complex is composed of two ATP-binding proteins (GltL), two transmembrane proteins (GltJ and GltK) and a solute-binding protein (GltI).</text>
</comment>
<evidence type="ECO:0000256" key="9">
    <source>
        <dbReference type="ARBA" id="ARBA00060298"/>
    </source>
</evidence>
<reference evidence="14" key="1">
    <citation type="journal article" date="2021" name="Microorganisms">
        <title>Acidisoma silvae sp. nov. and Acidisomacellulosilytica sp. nov., Two Acidophilic Bacteria Isolated from Decaying Wood, Hydrolyzing Cellulose and Producing Poly-3-hydroxybutyrate.</title>
        <authorList>
            <person name="Mieszkin S."/>
            <person name="Pouder E."/>
            <person name="Uroz S."/>
            <person name="Simon-Colin C."/>
            <person name="Alain K."/>
        </authorList>
    </citation>
    <scope>NUCLEOTIDE SEQUENCE</scope>
    <source>
        <strain evidence="14">HW T2.11</strain>
    </source>
</reference>
<evidence type="ECO:0000256" key="10">
    <source>
        <dbReference type="ARBA" id="ARBA00062718"/>
    </source>
</evidence>
<dbReference type="InterPro" id="IPR000515">
    <property type="entry name" value="MetI-like"/>
</dbReference>
<feature type="transmembrane region" description="Helical" evidence="12">
    <location>
        <begin position="70"/>
        <end position="90"/>
    </location>
</feature>
<feature type="transmembrane region" description="Helical" evidence="12">
    <location>
        <begin position="110"/>
        <end position="130"/>
    </location>
</feature>
<proteinExistence type="inferred from homology"/>
<evidence type="ECO:0000256" key="11">
    <source>
        <dbReference type="ARBA" id="ARBA00073645"/>
    </source>
</evidence>
<dbReference type="Gene3D" id="1.10.3720.10">
    <property type="entry name" value="MetI-like"/>
    <property type="match status" value="1"/>
</dbReference>
<dbReference type="AlphaFoldDB" id="A0A963YWU7"/>
<evidence type="ECO:0000313" key="14">
    <source>
        <dbReference type="EMBL" id="MCB8878319.1"/>
    </source>
</evidence>